<dbReference type="EMBL" id="MKCQ01000022">
    <property type="protein sequence ID" value="OEY88232.1"/>
    <property type="molecule type" value="Genomic_DNA"/>
</dbReference>
<evidence type="ECO:0000313" key="2">
    <source>
        <dbReference type="Proteomes" id="UP000175852"/>
    </source>
</evidence>
<sequence>MHPFAVVASVQVTPVARISAASLALTCNAADALFFAGAGGADVGTAWGADSPAVQALSASAGPGMIALRKAGDARNKWPNWVIAT</sequence>
<proteinExistence type="predicted"/>
<accession>A0AAX0HUZ3</accession>
<dbReference type="AlphaFoldDB" id="A0AAX0HUZ3"/>
<protein>
    <recommendedName>
        <fullName evidence="3">Secreted protein</fullName>
    </recommendedName>
</protein>
<organism evidence="1 2">
    <name type="scientific">Xanthomonas campestris pv. glycines</name>
    <dbReference type="NCBI Taxonomy" id="473421"/>
    <lineage>
        <taxon>Bacteria</taxon>
        <taxon>Pseudomonadati</taxon>
        <taxon>Pseudomonadota</taxon>
        <taxon>Gammaproteobacteria</taxon>
        <taxon>Lysobacterales</taxon>
        <taxon>Lysobacteraceae</taxon>
        <taxon>Xanthomonas</taxon>
    </lineage>
</organism>
<name>A0AAX0HUZ3_XANCG</name>
<reference evidence="1 2" key="1">
    <citation type="submission" date="2016-09" db="EMBL/GenBank/DDBJ databases">
        <authorList>
            <person name="Wen S.-F."/>
            <person name="Lo A.-C."/>
            <person name="Lin C.-J."/>
            <person name="Tseng T.-T."/>
        </authorList>
    </citation>
    <scope>NUCLEOTIDE SEQUENCE [LARGE SCALE GENOMIC DNA]</scope>
    <source>
        <strain evidence="1 2">12609</strain>
    </source>
</reference>
<evidence type="ECO:0008006" key="3">
    <source>
        <dbReference type="Google" id="ProtNLM"/>
    </source>
</evidence>
<gene>
    <name evidence="1" type="ORF">BIY41_02550</name>
</gene>
<dbReference type="Proteomes" id="UP000175852">
    <property type="component" value="Unassembled WGS sequence"/>
</dbReference>
<evidence type="ECO:0000313" key="1">
    <source>
        <dbReference type="EMBL" id="OEY88232.1"/>
    </source>
</evidence>
<comment type="caution">
    <text evidence="1">The sequence shown here is derived from an EMBL/GenBank/DDBJ whole genome shotgun (WGS) entry which is preliminary data.</text>
</comment>